<organism evidence="1 2">
    <name type="scientific">Argiope bruennichi</name>
    <name type="common">Wasp spider</name>
    <name type="synonym">Aranea bruennichi</name>
    <dbReference type="NCBI Taxonomy" id="94029"/>
    <lineage>
        <taxon>Eukaryota</taxon>
        <taxon>Metazoa</taxon>
        <taxon>Ecdysozoa</taxon>
        <taxon>Arthropoda</taxon>
        <taxon>Chelicerata</taxon>
        <taxon>Arachnida</taxon>
        <taxon>Araneae</taxon>
        <taxon>Araneomorphae</taxon>
        <taxon>Entelegynae</taxon>
        <taxon>Araneoidea</taxon>
        <taxon>Araneidae</taxon>
        <taxon>Argiope</taxon>
    </lineage>
</organism>
<reference evidence="1" key="2">
    <citation type="submission" date="2020-06" db="EMBL/GenBank/DDBJ databases">
        <authorList>
            <person name="Sheffer M."/>
        </authorList>
    </citation>
    <scope>NUCLEOTIDE SEQUENCE</scope>
</reference>
<dbReference type="AlphaFoldDB" id="A0A8T0E1N6"/>
<evidence type="ECO:0000313" key="2">
    <source>
        <dbReference type="Proteomes" id="UP000807504"/>
    </source>
</evidence>
<sequence length="69" mass="7600">MLRIRRCSSQLPFSVTTAYLSGFLVADCKPNLGPEGQIPIKAQDYLCCSVRIYEVQTKGISINFNGCLA</sequence>
<dbReference type="Proteomes" id="UP000807504">
    <property type="component" value="Unassembled WGS sequence"/>
</dbReference>
<reference evidence="1" key="1">
    <citation type="journal article" date="2020" name="bioRxiv">
        <title>Chromosome-level reference genome of the European wasp spider Argiope bruennichi: a resource for studies on range expansion and evolutionary adaptation.</title>
        <authorList>
            <person name="Sheffer M.M."/>
            <person name="Hoppe A."/>
            <person name="Krehenwinkel H."/>
            <person name="Uhl G."/>
            <person name="Kuss A.W."/>
            <person name="Jensen L."/>
            <person name="Jensen C."/>
            <person name="Gillespie R.G."/>
            <person name="Hoff K.J."/>
            <person name="Prost S."/>
        </authorList>
    </citation>
    <scope>NUCLEOTIDE SEQUENCE</scope>
</reference>
<dbReference type="EMBL" id="JABXBU010002231">
    <property type="protein sequence ID" value="KAF8764718.1"/>
    <property type="molecule type" value="Genomic_DNA"/>
</dbReference>
<keyword evidence="2" id="KW-1185">Reference proteome</keyword>
<comment type="caution">
    <text evidence="1">The sequence shown here is derived from an EMBL/GenBank/DDBJ whole genome shotgun (WGS) entry which is preliminary data.</text>
</comment>
<name>A0A8T0E1N6_ARGBR</name>
<evidence type="ECO:0000313" key="1">
    <source>
        <dbReference type="EMBL" id="KAF8764718.1"/>
    </source>
</evidence>
<protein>
    <submittedName>
        <fullName evidence="1">Uncharacterized protein</fullName>
    </submittedName>
</protein>
<gene>
    <name evidence="1" type="ORF">HNY73_022768</name>
</gene>
<accession>A0A8T0E1N6</accession>
<proteinExistence type="predicted"/>